<dbReference type="EMBL" id="MK473373">
    <property type="protein sequence ID" value="QBJ04480.1"/>
    <property type="molecule type" value="Genomic_DNA"/>
</dbReference>
<organism evidence="1 2">
    <name type="scientific">Pseudomonas phage Lana</name>
    <dbReference type="NCBI Taxonomy" id="2530172"/>
    <lineage>
        <taxon>Viruses</taxon>
        <taxon>Duplodnaviria</taxon>
        <taxon>Heunggongvirae</taxon>
        <taxon>Uroviricota</taxon>
        <taxon>Caudoviricetes</taxon>
        <taxon>Lanavirus</taxon>
        <taxon>Lanavirus lana</taxon>
    </lineage>
</organism>
<dbReference type="Proteomes" id="UP000293575">
    <property type="component" value="Segment"/>
</dbReference>
<dbReference type="RefSeq" id="YP_009820424.1">
    <property type="nucleotide sequence ID" value="NC_048166.1"/>
</dbReference>
<protein>
    <submittedName>
        <fullName evidence="1">Uncharacterized protein</fullName>
    </submittedName>
</protein>
<name>A0A481W6V0_9CAUD</name>
<sequence>MKFYINDSTQKVVETSTSFSDVHKLYDTKEEPEAILLSPSYLAQLADSVAKGGPMPNRQQWQRIAELLECLTEVHKELDKAEWDSDTAQGIAELLCAHGMPVRDIDDNQLECVWCGQAHHHDDCPEKVQTEV</sequence>
<evidence type="ECO:0000313" key="1">
    <source>
        <dbReference type="EMBL" id="QBJ04480.1"/>
    </source>
</evidence>
<dbReference type="GeneID" id="55011860"/>
<reference evidence="1" key="1">
    <citation type="submission" date="2019-01" db="EMBL/GenBank/DDBJ databases">
        <authorList>
            <person name="Hylling O."/>
            <person name="Carstens A.B."/>
            <person name="Hansen L.H."/>
        </authorList>
    </citation>
    <scope>NUCLEOTIDE SEQUENCE [LARGE SCALE GENOMIC DNA]</scope>
</reference>
<proteinExistence type="predicted"/>
<accession>A0A481W6V0</accession>
<keyword evidence="2" id="KW-1185">Reference proteome</keyword>
<evidence type="ECO:0000313" key="2">
    <source>
        <dbReference type="Proteomes" id="UP000293575"/>
    </source>
</evidence>
<dbReference type="KEGG" id="vg:55011860"/>